<dbReference type="AlphaFoldDB" id="A0A2T4C1E2"/>
<evidence type="ECO:0000313" key="2">
    <source>
        <dbReference type="EMBL" id="PTB75387.1"/>
    </source>
</evidence>
<protein>
    <submittedName>
        <fullName evidence="2">Uncharacterized protein</fullName>
    </submittedName>
</protein>
<accession>A0A2T4C1E2</accession>
<feature type="compositionally biased region" description="Low complexity" evidence="1">
    <location>
        <begin position="55"/>
        <end position="66"/>
    </location>
</feature>
<name>A0A2T4C1E2_TRILO</name>
<feature type="compositionally biased region" description="Polar residues" evidence="1">
    <location>
        <begin position="45"/>
        <end position="54"/>
    </location>
</feature>
<organism evidence="2 3">
    <name type="scientific">Trichoderma longibrachiatum ATCC 18648</name>
    <dbReference type="NCBI Taxonomy" id="983965"/>
    <lineage>
        <taxon>Eukaryota</taxon>
        <taxon>Fungi</taxon>
        <taxon>Dikarya</taxon>
        <taxon>Ascomycota</taxon>
        <taxon>Pezizomycotina</taxon>
        <taxon>Sordariomycetes</taxon>
        <taxon>Hypocreomycetidae</taxon>
        <taxon>Hypocreales</taxon>
        <taxon>Hypocreaceae</taxon>
        <taxon>Trichoderma</taxon>
    </lineage>
</organism>
<dbReference type="Proteomes" id="UP000240760">
    <property type="component" value="Unassembled WGS sequence"/>
</dbReference>
<dbReference type="EMBL" id="KZ679134">
    <property type="protein sequence ID" value="PTB75387.1"/>
    <property type="molecule type" value="Genomic_DNA"/>
</dbReference>
<feature type="region of interest" description="Disordered" evidence="1">
    <location>
        <begin position="21"/>
        <end position="66"/>
    </location>
</feature>
<evidence type="ECO:0000256" key="1">
    <source>
        <dbReference type="SAM" id="MobiDB-lite"/>
    </source>
</evidence>
<reference evidence="2 3" key="1">
    <citation type="submission" date="2016-07" db="EMBL/GenBank/DDBJ databases">
        <title>Multiple horizontal gene transfer events from other fungi enriched the ability of initially mycotrophic Trichoderma (Ascomycota) to feed on dead plant biomass.</title>
        <authorList>
            <consortium name="DOE Joint Genome Institute"/>
            <person name="Aerts A."/>
            <person name="Atanasova L."/>
            <person name="Chenthamara K."/>
            <person name="Zhang J."/>
            <person name="Grujic M."/>
            <person name="Henrissat B."/>
            <person name="Kuo A."/>
            <person name="Salamov A."/>
            <person name="Lipzen A."/>
            <person name="Labutti K."/>
            <person name="Barry K."/>
            <person name="Miao Y."/>
            <person name="Rahimi M.J."/>
            <person name="Shen Q."/>
            <person name="Grigoriev I.V."/>
            <person name="Kubicek C.P."/>
            <person name="Druzhinina I.S."/>
        </authorList>
    </citation>
    <scope>NUCLEOTIDE SEQUENCE [LARGE SCALE GENOMIC DNA]</scope>
    <source>
        <strain evidence="2 3">ATCC 18648</strain>
    </source>
</reference>
<sequence>MSPTIWETWLSRRPYASLVQTSNSGQASSRAPPHLSSRAAFSEQAVPSRSTGNCLPTSGRRSPSSSWYPSLSTLAIGTLSRLVVDMTEAFVASKVTLRAQIISLSTSAVEQGRIPKAFDHSTALIGLPDEVVI</sequence>
<keyword evidence="3" id="KW-1185">Reference proteome</keyword>
<proteinExistence type="predicted"/>
<gene>
    <name evidence="2" type="ORF">M440DRAFT_1431874</name>
</gene>
<evidence type="ECO:0000313" key="3">
    <source>
        <dbReference type="Proteomes" id="UP000240760"/>
    </source>
</evidence>
<feature type="non-terminal residue" evidence="2">
    <location>
        <position position="133"/>
    </location>
</feature>